<protein>
    <submittedName>
        <fullName evidence="1">Uncharacterized protein</fullName>
    </submittedName>
</protein>
<dbReference type="EMBL" id="JAOPJF010000058">
    <property type="protein sequence ID" value="KAK1141859.1"/>
    <property type="molecule type" value="Genomic_DNA"/>
</dbReference>
<evidence type="ECO:0000313" key="2">
    <source>
        <dbReference type="Proteomes" id="UP001177260"/>
    </source>
</evidence>
<sequence length="424" mass="45247">MPFRGFGRRGNDRGRDFHRRGRDEYRDRRREDRRLARHQSGSRSRSNQNDTEPAELDHVELSTLPGNSNPLQPQPLPPWGIIVARLENDILAHINGEETLPGNTPVPAQNAEMGSENKGSLRGKPLSSSGKTRVSTPSLPDVVEEAERNGEEVFSFVTQCMDRVRALVRSKFEDEQDSLRELGHSIANHGGGCNHSEPIPEERHCLLRKALLALDIVFGGEVILLDSLDRVLKFGDAGKRFGQASVELYDAWLDLVADTLDPPAQPFEFSQTAAPDHIASSSQEGTSNQGGTAAQGGPTQEGTPAEGGSGIQVVTTSHEGAASEGATACTSSQQASSGQQTASSEGPTQGAAYGQPAATSQYPTSGTQTTPGQFGSPEQNLVDGAAQSEPAVDPMETSQDDLENSKEGVATATHCPQPEPAPEQ</sequence>
<evidence type="ECO:0000313" key="1">
    <source>
        <dbReference type="EMBL" id="KAK1141859.1"/>
    </source>
</evidence>
<accession>A0ACC3AVC1</accession>
<name>A0ACC3AVC1_9EURO</name>
<proteinExistence type="predicted"/>
<organism evidence="1 2">
    <name type="scientific">Aspergillus melleus</name>
    <dbReference type="NCBI Taxonomy" id="138277"/>
    <lineage>
        <taxon>Eukaryota</taxon>
        <taxon>Fungi</taxon>
        <taxon>Dikarya</taxon>
        <taxon>Ascomycota</taxon>
        <taxon>Pezizomycotina</taxon>
        <taxon>Eurotiomycetes</taxon>
        <taxon>Eurotiomycetidae</taxon>
        <taxon>Eurotiales</taxon>
        <taxon>Aspergillaceae</taxon>
        <taxon>Aspergillus</taxon>
        <taxon>Aspergillus subgen. Circumdati</taxon>
    </lineage>
</organism>
<keyword evidence="2" id="KW-1185">Reference proteome</keyword>
<comment type="caution">
    <text evidence="1">The sequence shown here is derived from an EMBL/GenBank/DDBJ whole genome shotgun (WGS) entry which is preliminary data.</text>
</comment>
<gene>
    <name evidence="1" type="ORF">N8T08_008372</name>
</gene>
<reference evidence="1 2" key="1">
    <citation type="journal article" date="2023" name="ACS Omega">
        <title>Identification of the Neoaspergillic Acid Biosynthesis Gene Cluster by Establishing an In Vitro CRISPR-Ribonucleoprotein Genetic System in Aspergillus melleus.</title>
        <authorList>
            <person name="Yuan B."/>
            <person name="Grau M.F."/>
            <person name="Murata R.M."/>
            <person name="Torok T."/>
            <person name="Venkateswaran K."/>
            <person name="Stajich J.E."/>
            <person name="Wang C.C.C."/>
        </authorList>
    </citation>
    <scope>NUCLEOTIDE SEQUENCE [LARGE SCALE GENOMIC DNA]</scope>
    <source>
        <strain evidence="1 2">IMV 1140</strain>
    </source>
</reference>
<dbReference type="Proteomes" id="UP001177260">
    <property type="component" value="Unassembled WGS sequence"/>
</dbReference>